<gene>
    <name evidence="5" type="ORF">SAMN05216258_1237</name>
</gene>
<feature type="compositionally biased region" description="Basic and acidic residues" evidence="3">
    <location>
        <begin position="367"/>
        <end position="398"/>
    </location>
</feature>
<feature type="compositionally biased region" description="Basic and acidic residues" evidence="3">
    <location>
        <begin position="210"/>
        <end position="235"/>
    </location>
</feature>
<sequence length="570" mass="66394">MAIYSLNMRSIGRRTHAEGTAGAHIRYIARQDAQPHLMAGRMPDDPNEARAFLDRGERADRKNARVVDKIRIALPFELDEVQRAALVQDFAERLTEGRVPWYAAIHQTGKDAHNPHVHLVIRDRDIETGKRHVRLSDSARDWQKAGRPDDHPVQHVRSLWERTCNDTLEREGIEARIDRRSLEDQGSERTPQIHIGPQAQHVETHKRRPESRETPERSWRRTQYRDKTPYPDIDLGRTRKERNAEIVDLNIERAARSPDFETRKWAEFEREQIAKDRVLERERIAEARRQERDRDQVRMKARAAREDIQARRDDEQEWARIAVERLWEAKRVSLAEDQARRSAALQEAQARFAARFLRMVDITGRTREAQDRERAELDARQARERQEVETQARREHAVHQQAVKARYAAEFLEVRARRSAELRALQDRHFEAVQRQQLDLQYREAERAQAQAAMTQQVAEWKRSAQVQEQQTRQAQAGGGRAAPEPRRQAANDEGKAPPRPEPPKKPAEPPAPPRDRRAQEPSRAERSRGDGPPDADFFKDQVQRIADEQKTEQDRGKPQDPDPGPTYEP</sequence>
<feature type="compositionally biased region" description="Basic and acidic residues" evidence="3">
    <location>
        <begin position="175"/>
        <end position="187"/>
    </location>
</feature>
<dbReference type="Pfam" id="PF03389">
    <property type="entry name" value="MobA_MobL"/>
    <property type="match status" value="1"/>
</dbReference>
<feature type="region of interest" description="Disordered" evidence="3">
    <location>
        <begin position="175"/>
        <end position="235"/>
    </location>
</feature>
<dbReference type="InterPro" id="IPR005053">
    <property type="entry name" value="MobA_MobL"/>
</dbReference>
<dbReference type="Gene3D" id="3.30.930.30">
    <property type="match status" value="1"/>
</dbReference>
<evidence type="ECO:0000313" key="6">
    <source>
        <dbReference type="Proteomes" id="UP000199377"/>
    </source>
</evidence>
<feature type="region of interest" description="Disordered" evidence="3">
    <location>
        <begin position="464"/>
        <end position="570"/>
    </location>
</feature>
<organism evidence="5 6">
    <name type="scientific">Albimonas pacifica</name>
    <dbReference type="NCBI Taxonomy" id="1114924"/>
    <lineage>
        <taxon>Bacteria</taxon>
        <taxon>Pseudomonadati</taxon>
        <taxon>Pseudomonadota</taxon>
        <taxon>Alphaproteobacteria</taxon>
        <taxon>Rhodobacterales</taxon>
        <taxon>Paracoccaceae</taxon>
        <taxon>Albimonas</taxon>
    </lineage>
</organism>
<dbReference type="Proteomes" id="UP000199377">
    <property type="component" value="Unassembled WGS sequence"/>
</dbReference>
<keyword evidence="2" id="KW-0184">Conjugation</keyword>
<evidence type="ECO:0000256" key="2">
    <source>
        <dbReference type="ARBA" id="ARBA00022971"/>
    </source>
</evidence>
<evidence type="ECO:0000256" key="1">
    <source>
        <dbReference type="ARBA" id="ARBA00010873"/>
    </source>
</evidence>
<protein>
    <submittedName>
        <fullName evidence="5">MobA/MobL family protein</fullName>
    </submittedName>
</protein>
<proteinExistence type="inferred from homology"/>
<dbReference type="OrthoDB" id="1826980at2"/>
<dbReference type="STRING" id="1114924.SAMN05216258_1237"/>
<accession>A0A1I3PZV6</accession>
<dbReference type="AlphaFoldDB" id="A0A1I3PZV6"/>
<dbReference type="RefSeq" id="WP_092866192.1">
    <property type="nucleotide sequence ID" value="NZ_FOQH01000023.1"/>
</dbReference>
<name>A0A1I3PZV6_9RHOB</name>
<feature type="region of interest" description="Disordered" evidence="3">
    <location>
        <begin position="367"/>
        <end position="400"/>
    </location>
</feature>
<dbReference type="EMBL" id="FOQH01000023">
    <property type="protein sequence ID" value="SFJ26979.1"/>
    <property type="molecule type" value="Genomic_DNA"/>
</dbReference>
<keyword evidence="6" id="KW-1185">Reference proteome</keyword>
<feature type="domain" description="MobA/MobL protein" evidence="4">
    <location>
        <begin position="43"/>
        <end position="203"/>
    </location>
</feature>
<feature type="compositionally biased region" description="Basic and acidic residues" evidence="3">
    <location>
        <begin position="484"/>
        <end position="561"/>
    </location>
</feature>
<reference evidence="5 6" key="1">
    <citation type="submission" date="2016-10" db="EMBL/GenBank/DDBJ databases">
        <authorList>
            <person name="de Groot N.N."/>
        </authorList>
    </citation>
    <scope>NUCLEOTIDE SEQUENCE [LARGE SCALE GENOMIC DNA]</scope>
    <source>
        <strain evidence="5 6">CGMCC 1.11030</strain>
    </source>
</reference>
<feature type="compositionally biased region" description="Low complexity" evidence="3">
    <location>
        <begin position="465"/>
        <end position="476"/>
    </location>
</feature>
<evidence type="ECO:0000259" key="4">
    <source>
        <dbReference type="Pfam" id="PF03389"/>
    </source>
</evidence>
<evidence type="ECO:0000313" key="5">
    <source>
        <dbReference type="EMBL" id="SFJ26979.1"/>
    </source>
</evidence>
<comment type="similarity">
    <text evidence="1">Belongs to the MobA/MobL family.</text>
</comment>
<evidence type="ECO:0000256" key="3">
    <source>
        <dbReference type="SAM" id="MobiDB-lite"/>
    </source>
</evidence>